<dbReference type="InterPro" id="IPR007837">
    <property type="entry name" value="DinB"/>
</dbReference>
<dbReference type="GO" id="GO:0046872">
    <property type="term" value="F:metal ion binding"/>
    <property type="evidence" value="ECO:0007669"/>
    <property type="project" value="UniProtKB-KW"/>
</dbReference>
<dbReference type="AlphaFoldDB" id="A0A2Z3HBT2"/>
<dbReference type="KEGG" id="gog:C1280_27925"/>
<dbReference type="Gene3D" id="1.20.120.450">
    <property type="entry name" value="dinb family like domain"/>
    <property type="match status" value="1"/>
</dbReference>
<dbReference type="PANTHER" id="PTHR39473">
    <property type="match status" value="1"/>
</dbReference>
<dbReference type="Proteomes" id="UP000245802">
    <property type="component" value="Chromosome"/>
</dbReference>
<proteinExistence type="inferred from homology"/>
<gene>
    <name evidence="3" type="ORF">C1280_27925</name>
</gene>
<dbReference type="Pfam" id="PF05163">
    <property type="entry name" value="DinB"/>
    <property type="match status" value="1"/>
</dbReference>
<keyword evidence="4" id="KW-1185">Reference proteome</keyword>
<organism evidence="3 4">
    <name type="scientific">Gemmata obscuriglobus</name>
    <dbReference type="NCBI Taxonomy" id="114"/>
    <lineage>
        <taxon>Bacteria</taxon>
        <taxon>Pseudomonadati</taxon>
        <taxon>Planctomycetota</taxon>
        <taxon>Planctomycetia</taxon>
        <taxon>Gemmatales</taxon>
        <taxon>Gemmataceae</taxon>
        <taxon>Gemmata</taxon>
    </lineage>
</organism>
<dbReference type="EMBL" id="CP025958">
    <property type="protein sequence ID" value="AWM40435.1"/>
    <property type="molecule type" value="Genomic_DNA"/>
</dbReference>
<comment type="similarity">
    <text evidence="1">Belongs to the DinB family.</text>
</comment>
<dbReference type="InterPro" id="IPR034660">
    <property type="entry name" value="DinB/YfiT-like"/>
</dbReference>
<dbReference type="RefSeq" id="WP_010038029.1">
    <property type="nucleotide sequence ID" value="NZ_CP025958.1"/>
</dbReference>
<reference evidence="3 4" key="1">
    <citation type="submission" date="2018-01" db="EMBL/GenBank/DDBJ databases">
        <title>G. obscuriglobus.</title>
        <authorList>
            <person name="Franke J."/>
            <person name="Blomberg W."/>
            <person name="Selmecki A."/>
        </authorList>
    </citation>
    <scope>NUCLEOTIDE SEQUENCE [LARGE SCALE GENOMIC DNA]</scope>
    <source>
        <strain evidence="3 4">DSM 5831</strain>
    </source>
</reference>
<evidence type="ECO:0000313" key="4">
    <source>
        <dbReference type="Proteomes" id="UP000245802"/>
    </source>
</evidence>
<evidence type="ECO:0000256" key="2">
    <source>
        <dbReference type="ARBA" id="ARBA00022723"/>
    </source>
</evidence>
<evidence type="ECO:0000256" key="1">
    <source>
        <dbReference type="ARBA" id="ARBA00008635"/>
    </source>
</evidence>
<protein>
    <submittedName>
        <fullName evidence="3">DinB family protein</fullName>
    </submittedName>
</protein>
<keyword evidence="2" id="KW-0479">Metal-binding</keyword>
<name>A0A2Z3HBT2_9BACT</name>
<evidence type="ECO:0000313" key="3">
    <source>
        <dbReference type="EMBL" id="AWM40435.1"/>
    </source>
</evidence>
<sequence>MSLSVCTAEPSCGREPVAVRPLAGLLRQLSDLIETLTDDEYARTPVGVVESSIGGHVRHNLDHIAALLRGLPTGRLSYDHRDRGTDVERNRRAALEAVRCLGDELLAFTWDELPHVVILESLVSPDLPPVLTLTSPERELAFVVSHTVHHNALIRVMVKLLGADAPADFGYAPSTLAHRTGRTCVR</sequence>
<dbReference type="PANTHER" id="PTHR39473:SF1">
    <property type="entry name" value="DINB-LIKE DOMAIN-CONTAINING PROTEIN"/>
    <property type="match status" value="1"/>
</dbReference>
<accession>A0A2Z3HBT2</accession>
<dbReference type="SUPFAM" id="SSF109854">
    <property type="entry name" value="DinB/YfiT-like putative metalloenzymes"/>
    <property type="match status" value="1"/>
</dbReference>
<dbReference type="OrthoDB" id="1162179at2"/>